<evidence type="ECO:0000313" key="2">
    <source>
        <dbReference type="EMBL" id="CCM18879.1"/>
    </source>
</evidence>
<gene>
    <name evidence="2" type="primary">LgM4147LRVhigh.34.02130.00050</name>
    <name evidence="2" type="ORF">BN36_3463610</name>
</gene>
<accession>A0A1E1J5K7</accession>
<sequence>MSSRWPSSLLNTTNKRLTERIEQLTLDLDNKRNSVVEHREVVALLKKHQHQAQQQIKATAEAVERERAVVEDDESKLRQLRQESETETRRARQAKEAEIQLSQAVSALEATVDQHYRVLSGKREIAVELEEEAKELVAAHLSRQRVGDELAAAQREVSSTLWVTLDNLNEQVRVTACRLEEARGERLHVLQEVDAMQLALQDAVKDQAESLRALKLVNVQTSQLDTQVLENAKSMEVLLETAHEKEKLRGDLHATLERLLGDNKLQALSRDLKRERYDRQVHALQKAVEDLRDDEARSLISTRCEQAEIQQLCQQRRELEHVILLCEEKRQLLAQQQARRDALEGARAQMQRDESTGQPSPAALRDMILGLGRQEAQLEDRVERTRAKLTDAIQTFMDEGRKSEEVNAAVANMMKVKWTLVADQETAEGHMQLLKERSNKLSEELSERQALLPSMQALALERRAQRHASWLREIEQLRGTLLRVQRDHRLLLHDTVTLRSSWHHTRKALEEKDVSQGKMMGDLRLLEAEVSRLDREVTATVEEHHIRLLQHEQAGVTLQSLMRAADAQVSTLKETAGVEAYLRAEVQIEEERIQADMRGALIELHLNENEVHELSEELQRHRKKLNLLRLRYEEAMASMARAAQKPLNEEERGSTPLPLLNSESETCTPEAMHAHLLLRRSYEREQLMQRGNYLDLRLVALDRETSTLRHMLNELRSSRCIATEHVNALEELTSTGKKADTSSIENCNAQLGPSVLLCSPALAKEQLLSSAEVSEHYWRTELQLLDEALAAMSRQRNDSRVRLHEMRTALKELKDTERQKRMQVQKLREDIQRSRKWAKVGAKRSK</sequence>
<name>A0A1E1J5K7_LEIGU</name>
<organism evidence="2">
    <name type="scientific">Leishmania guyanensis</name>
    <dbReference type="NCBI Taxonomy" id="5670"/>
    <lineage>
        <taxon>Eukaryota</taxon>
        <taxon>Discoba</taxon>
        <taxon>Euglenozoa</taxon>
        <taxon>Kinetoplastea</taxon>
        <taxon>Metakinetoplastina</taxon>
        <taxon>Trypanosomatida</taxon>
        <taxon>Trypanosomatidae</taxon>
        <taxon>Leishmaniinae</taxon>
        <taxon>Leishmania</taxon>
        <taxon>Leishmania guyanensis species complex</taxon>
    </lineage>
</organism>
<dbReference type="EMBL" id="CALQ01001684">
    <property type="protein sequence ID" value="CCM18879.1"/>
    <property type="molecule type" value="Genomic_DNA"/>
</dbReference>
<proteinExistence type="predicted"/>
<feature type="coiled-coil region" evidence="1">
    <location>
        <begin position="604"/>
        <end position="645"/>
    </location>
</feature>
<dbReference type="AlphaFoldDB" id="A0A1E1J5K7"/>
<reference evidence="2" key="1">
    <citation type="submission" date="2012-08" db="EMBL/GenBank/DDBJ databases">
        <title>Comparative genomics of metastatic and non-metastatic Leishmania guyanensis provides insights into polygenic factors involved in Leishmania RNA virus infection.</title>
        <authorList>
            <person name="Smith D."/>
            <person name="Hertz-Fowler C."/>
            <person name="Martin R."/>
            <person name="Dickens N."/>
            <person name="Fasel N."/>
            <person name="Falquet L."/>
            <person name="Beverley S."/>
            <person name="Zangger H."/>
            <person name="Calderon-Copete S."/>
            <person name="Mottram J."/>
            <person name="Xenarios I."/>
        </authorList>
    </citation>
    <scope>NUCLEOTIDE SEQUENCE</scope>
    <source>
        <strain evidence="2">MHOM/BR/75/M4147/SSU:IR2SAT-LUC</strain>
    </source>
</reference>
<protein>
    <submittedName>
        <fullName evidence="2">Uncharacterized protein</fullName>
    </submittedName>
</protein>
<keyword evidence="1" id="KW-0175">Coiled coil</keyword>
<feature type="coiled-coil region" evidence="1">
    <location>
        <begin position="326"/>
        <end position="395"/>
    </location>
</feature>
<feature type="coiled-coil region" evidence="1">
    <location>
        <begin position="63"/>
        <end position="139"/>
    </location>
</feature>
<evidence type="ECO:0000256" key="1">
    <source>
        <dbReference type="SAM" id="Coils"/>
    </source>
</evidence>